<dbReference type="Proteomes" id="UP001219518">
    <property type="component" value="Unassembled WGS sequence"/>
</dbReference>
<name>A0AAE1H4D7_9NEOP</name>
<evidence type="ECO:0000313" key="2">
    <source>
        <dbReference type="EMBL" id="KAK3914680.1"/>
    </source>
</evidence>
<accession>A0AAE1H4D7</accession>
<comment type="caution">
    <text evidence="2">The sequence shown here is derived from an EMBL/GenBank/DDBJ whole genome shotgun (WGS) entry which is preliminary data.</text>
</comment>
<protein>
    <submittedName>
        <fullName evidence="2">Replicase polyprotein 1a</fullName>
    </submittedName>
</protein>
<evidence type="ECO:0000313" key="3">
    <source>
        <dbReference type="Proteomes" id="UP001219518"/>
    </source>
</evidence>
<feature type="region of interest" description="Disordered" evidence="1">
    <location>
        <begin position="156"/>
        <end position="190"/>
    </location>
</feature>
<dbReference type="AlphaFoldDB" id="A0AAE1H4D7"/>
<reference evidence="2" key="1">
    <citation type="submission" date="2021-07" db="EMBL/GenBank/DDBJ databases">
        <authorList>
            <person name="Catto M.A."/>
            <person name="Jacobson A."/>
            <person name="Kennedy G."/>
            <person name="Labadie P."/>
            <person name="Hunt B.G."/>
            <person name="Srinivasan R."/>
        </authorList>
    </citation>
    <scope>NUCLEOTIDE SEQUENCE</scope>
    <source>
        <strain evidence="2">PL_HMW_Pooled</strain>
        <tissue evidence="2">Head</tissue>
    </source>
</reference>
<sequence>MKFILTYRGTDEMEGNVDNDLKNKDISNGSEGSSEDGEDGKDESGDNDDEEEREEDDDDSIYGCLTNSSLKLNHTFNFEGEVLNTEESGIKRLSPSPFSKAMPLQDISNTNMSFLNNKRKELFKCDVQNFNFDPNKSTLFSPIKKKPKINTVLTRKPISETPPQTPSKTPKKIIKDNTVGKKKGAVVRTK</sequence>
<feature type="region of interest" description="Disordered" evidence="1">
    <location>
        <begin position="1"/>
        <end position="62"/>
    </location>
</feature>
<organism evidence="2 3">
    <name type="scientific">Frankliniella fusca</name>
    <dbReference type="NCBI Taxonomy" id="407009"/>
    <lineage>
        <taxon>Eukaryota</taxon>
        <taxon>Metazoa</taxon>
        <taxon>Ecdysozoa</taxon>
        <taxon>Arthropoda</taxon>
        <taxon>Hexapoda</taxon>
        <taxon>Insecta</taxon>
        <taxon>Pterygota</taxon>
        <taxon>Neoptera</taxon>
        <taxon>Paraneoptera</taxon>
        <taxon>Thysanoptera</taxon>
        <taxon>Terebrantia</taxon>
        <taxon>Thripoidea</taxon>
        <taxon>Thripidae</taxon>
        <taxon>Frankliniella</taxon>
    </lineage>
</organism>
<dbReference type="EMBL" id="JAHWGI010000383">
    <property type="protein sequence ID" value="KAK3914680.1"/>
    <property type="molecule type" value="Genomic_DNA"/>
</dbReference>
<evidence type="ECO:0000256" key="1">
    <source>
        <dbReference type="SAM" id="MobiDB-lite"/>
    </source>
</evidence>
<reference evidence="2" key="2">
    <citation type="journal article" date="2023" name="BMC Genomics">
        <title>Pest status, molecular evolution, and epigenetic factors derived from the genome assembly of Frankliniella fusca, a thysanopteran phytovirus vector.</title>
        <authorList>
            <person name="Catto M.A."/>
            <person name="Labadie P.E."/>
            <person name="Jacobson A.L."/>
            <person name="Kennedy G.G."/>
            <person name="Srinivasan R."/>
            <person name="Hunt B.G."/>
        </authorList>
    </citation>
    <scope>NUCLEOTIDE SEQUENCE</scope>
    <source>
        <strain evidence="2">PL_HMW_Pooled</strain>
    </source>
</reference>
<proteinExistence type="predicted"/>
<feature type="compositionally biased region" description="Basic residues" evidence="1">
    <location>
        <begin position="180"/>
        <end position="190"/>
    </location>
</feature>
<feature type="compositionally biased region" description="Acidic residues" evidence="1">
    <location>
        <begin position="33"/>
        <end position="60"/>
    </location>
</feature>
<gene>
    <name evidence="2" type="ORF">KUF71_005476</name>
</gene>
<keyword evidence="3" id="KW-1185">Reference proteome</keyword>